<accession>A0A238W6I8</accession>
<gene>
    <name evidence="1" type="ORF">SAMN06265376_101743</name>
</gene>
<name>A0A238W6I8_9FLAO</name>
<evidence type="ECO:0000313" key="2">
    <source>
        <dbReference type="Proteomes" id="UP000198379"/>
    </source>
</evidence>
<dbReference type="Proteomes" id="UP000198379">
    <property type="component" value="Unassembled WGS sequence"/>
</dbReference>
<dbReference type="InterPro" id="IPR029063">
    <property type="entry name" value="SAM-dependent_MTases_sf"/>
</dbReference>
<dbReference type="AlphaFoldDB" id="A0A238W6I8"/>
<organism evidence="1 2">
    <name type="scientific">Dokdonia pacifica</name>
    <dbReference type="NCBI Taxonomy" id="1627892"/>
    <lineage>
        <taxon>Bacteria</taxon>
        <taxon>Pseudomonadati</taxon>
        <taxon>Bacteroidota</taxon>
        <taxon>Flavobacteriia</taxon>
        <taxon>Flavobacteriales</taxon>
        <taxon>Flavobacteriaceae</taxon>
        <taxon>Dokdonia</taxon>
    </lineage>
</organism>
<sequence>MLCFYILFTLFRMNVIKKIARKFTFSSGLLETYFLSKKYLKPKGWLLSRYLYQPVKSDGQPIPWVTYASLHFINQKLANTSFKVFEYGSGNSTLWFSERVQHIVSVEHDITYYNIVKSKLQSRTNVTYILANVEDNYSKKVLDYKNEFDIIIIDGRERIACTKNSLQALNEKGIIIWDNSDREKYQEAYDFLMAAGFKKIDFRGLGPIGHIEWQTSVFYRSDNCFSI</sequence>
<evidence type="ECO:0000313" key="1">
    <source>
        <dbReference type="EMBL" id="SNR42152.1"/>
    </source>
</evidence>
<reference evidence="1 2" key="1">
    <citation type="submission" date="2017-06" db="EMBL/GenBank/DDBJ databases">
        <authorList>
            <person name="Kim H.J."/>
            <person name="Triplett B.A."/>
        </authorList>
    </citation>
    <scope>NUCLEOTIDE SEQUENCE [LARGE SCALE GENOMIC DNA]</scope>
    <source>
        <strain evidence="1 2">DSM 25597</strain>
    </source>
</reference>
<dbReference type="Gene3D" id="3.40.50.150">
    <property type="entry name" value="Vaccinia Virus protein VP39"/>
    <property type="match status" value="1"/>
</dbReference>
<proteinExistence type="predicted"/>
<dbReference type="EMBL" id="FZNY01000001">
    <property type="protein sequence ID" value="SNR42152.1"/>
    <property type="molecule type" value="Genomic_DNA"/>
</dbReference>
<protein>
    <recommendedName>
        <fullName evidence="3">Methyltransferase domain-containing protein</fullName>
    </recommendedName>
</protein>
<keyword evidence="2" id="KW-1185">Reference proteome</keyword>
<dbReference type="SUPFAM" id="SSF53335">
    <property type="entry name" value="S-adenosyl-L-methionine-dependent methyltransferases"/>
    <property type="match status" value="1"/>
</dbReference>
<dbReference type="Pfam" id="PF13578">
    <property type="entry name" value="Methyltransf_24"/>
    <property type="match status" value="1"/>
</dbReference>
<evidence type="ECO:0008006" key="3">
    <source>
        <dbReference type="Google" id="ProtNLM"/>
    </source>
</evidence>